<evidence type="ECO:0000259" key="7">
    <source>
        <dbReference type="PROSITE" id="PS50847"/>
    </source>
</evidence>
<evidence type="ECO:0000313" key="8">
    <source>
        <dbReference type="EMBL" id="MBB5892449.1"/>
    </source>
</evidence>
<dbReference type="Pfam" id="PF00746">
    <property type="entry name" value="Gram_pos_anchor"/>
    <property type="match status" value="1"/>
</dbReference>
<keyword evidence="1" id="KW-0134">Cell wall</keyword>
<keyword evidence="6" id="KW-0812">Transmembrane</keyword>
<evidence type="ECO:0000256" key="4">
    <source>
        <dbReference type="ARBA" id="ARBA00023088"/>
    </source>
</evidence>
<protein>
    <submittedName>
        <fullName evidence="8">LPXTG-motif cell wall-anchored protein</fullName>
    </submittedName>
</protein>
<sequence length="84" mass="8688">MDGQSPVWNFTEGDLTGRDIAVEPGPDQPDPYAPTTAPTTPTPQASPRLANTGAADVQAMTIAAIAALVLGVGLVLMSLRRRTS</sequence>
<name>A0A7W9NHD4_9PSEU</name>
<keyword evidence="4" id="KW-0572">Peptidoglycan-anchor</keyword>
<dbReference type="AlphaFoldDB" id="A0A7W9NHD4"/>
<feature type="domain" description="Gram-positive cocci surface proteins LPxTG" evidence="7">
    <location>
        <begin position="49"/>
        <end position="84"/>
    </location>
</feature>
<keyword evidence="3" id="KW-0732">Signal</keyword>
<evidence type="ECO:0000313" key="9">
    <source>
        <dbReference type="Proteomes" id="UP000585638"/>
    </source>
</evidence>
<reference evidence="8 9" key="1">
    <citation type="submission" date="2020-08" db="EMBL/GenBank/DDBJ databases">
        <title>Sequencing the genomes of 1000 actinobacteria strains.</title>
        <authorList>
            <person name="Klenk H.-P."/>
        </authorList>
    </citation>
    <scope>NUCLEOTIDE SEQUENCE [LARGE SCALE GENOMIC DNA]</scope>
    <source>
        <strain evidence="8 9">DSM 43851</strain>
    </source>
</reference>
<dbReference type="PROSITE" id="PS50847">
    <property type="entry name" value="GRAM_POS_ANCHORING"/>
    <property type="match status" value="1"/>
</dbReference>
<dbReference type="Proteomes" id="UP000585638">
    <property type="component" value="Unassembled WGS sequence"/>
</dbReference>
<evidence type="ECO:0000256" key="6">
    <source>
        <dbReference type="SAM" id="Phobius"/>
    </source>
</evidence>
<keyword evidence="6" id="KW-1133">Transmembrane helix</keyword>
<dbReference type="EMBL" id="JACHIR010000001">
    <property type="protein sequence ID" value="MBB5892449.1"/>
    <property type="molecule type" value="Genomic_DNA"/>
</dbReference>
<dbReference type="InterPro" id="IPR019931">
    <property type="entry name" value="LPXTG_anchor"/>
</dbReference>
<organism evidence="8 9">
    <name type="scientific">Kutzneria kofuensis</name>
    <dbReference type="NCBI Taxonomy" id="103725"/>
    <lineage>
        <taxon>Bacteria</taxon>
        <taxon>Bacillati</taxon>
        <taxon>Actinomycetota</taxon>
        <taxon>Actinomycetes</taxon>
        <taxon>Pseudonocardiales</taxon>
        <taxon>Pseudonocardiaceae</taxon>
        <taxon>Kutzneria</taxon>
    </lineage>
</organism>
<feature type="compositionally biased region" description="Low complexity" evidence="5">
    <location>
        <begin position="33"/>
        <end position="45"/>
    </location>
</feature>
<keyword evidence="6" id="KW-0472">Membrane</keyword>
<keyword evidence="2" id="KW-0964">Secreted</keyword>
<evidence type="ECO:0000256" key="2">
    <source>
        <dbReference type="ARBA" id="ARBA00022525"/>
    </source>
</evidence>
<keyword evidence="9" id="KW-1185">Reference proteome</keyword>
<feature type="transmembrane region" description="Helical" evidence="6">
    <location>
        <begin position="57"/>
        <end position="79"/>
    </location>
</feature>
<dbReference type="RefSeq" id="WP_184863200.1">
    <property type="nucleotide sequence ID" value="NZ_BAAAWY010000096.1"/>
</dbReference>
<accession>A0A7W9NHD4</accession>
<proteinExistence type="predicted"/>
<feature type="region of interest" description="Disordered" evidence="5">
    <location>
        <begin position="1"/>
        <end position="51"/>
    </location>
</feature>
<comment type="caution">
    <text evidence="8">The sequence shown here is derived from an EMBL/GenBank/DDBJ whole genome shotgun (WGS) entry which is preliminary data.</text>
</comment>
<evidence type="ECO:0000256" key="1">
    <source>
        <dbReference type="ARBA" id="ARBA00022512"/>
    </source>
</evidence>
<evidence type="ECO:0000256" key="3">
    <source>
        <dbReference type="ARBA" id="ARBA00022729"/>
    </source>
</evidence>
<evidence type="ECO:0000256" key="5">
    <source>
        <dbReference type="SAM" id="MobiDB-lite"/>
    </source>
</evidence>
<gene>
    <name evidence="8" type="ORF">BJ998_003645</name>
</gene>
<dbReference type="NCBIfam" id="TIGR01167">
    <property type="entry name" value="LPXTG_anchor"/>
    <property type="match status" value="1"/>
</dbReference>